<dbReference type="Proteomes" id="UP001153712">
    <property type="component" value="Chromosome 8"/>
</dbReference>
<feature type="transmembrane region" description="Helical" evidence="6">
    <location>
        <begin position="117"/>
        <end position="140"/>
    </location>
</feature>
<evidence type="ECO:0000313" key="8">
    <source>
        <dbReference type="Proteomes" id="UP001153712"/>
    </source>
</evidence>
<dbReference type="EMBL" id="OU900101">
    <property type="protein sequence ID" value="CAG9864702.1"/>
    <property type="molecule type" value="Genomic_DNA"/>
</dbReference>
<dbReference type="SMART" id="SM01398">
    <property type="entry name" value="Cornichon"/>
    <property type="match status" value="1"/>
</dbReference>
<evidence type="ECO:0000256" key="1">
    <source>
        <dbReference type="ARBA" id="ARBA00004141"/>
    </source>
</evidence>
<dbReference type="GO" id="GO:0016020">
    <property type="term" value="C:membrane"/>
    <property type="evidence" value="ECO:0007669"/>
    <property type="project" value="UniProtKB-SubCell"/>
</dbReference>
<protein>
    <recommendedName>
        <fullName evidence="9">Protein cornichon homolog 4</fullName>
    </recommendedName>
</protein>
<dbReference type="InterPro" id="IPR003377">
    <property type="entry name" value="Cornichon"/>
</dbReference>
<dbReference type="Pfam" id="PF03311">
    <property type="entry name" value="Cornichon"/>
    <property type="match status" value="1"/>
</dbReference>
<dbReference type="PANTHER" id="PTHR12290">
    <property type="entry name" value="CORNICHON-RELATED"/>
    <property type="match status" value="1"/>
</dbReference>
<dbReference type="GO" id="GO:0016192">
    <property type="term" value="P:vesicle-mediated transport"/>
    <property type="evidence" value="ECO:0007669"/>
    <property type="project" value="InterPro"/>
</dbReference>
<comment type="subcellular location">
    <subcellularLocation>
        <location evidence="1">Membrane</location>
        <topology evidence="1">Multi-pass membrane protein</topology>
    </subcellularLocation>
</comment>
<dbReference type="AlphaFoldDB" id="A0A9N9XUD5"/>
<proteinExistence type="inferred from homology"/>
<sequence>MILSDSILFSLSMLDTGALLFLLIYFLITLSDLECDYMNAQECCSRLNQWTMPKLVAHVFVSTILSMHGHFVLVFLNLPMTMWLIYEILTIPKGNLGLYDPTEIHNRGQIKKHMRDCMIYLGYYLIFFFIYLYCMITSLLKDDPLRRKDDEEIIYEF</sequence>
<name>A0A9N9XUD5_PHYSR</name>
<feature type="transmembrane region" description="Helical" evidence="6">
    <location>
        <begin position="55"/>
        <end position="76"/>
    </location>
</feature>
<accession>A0A9N9XUD5</accession>
<gene>
    <name evidence="7" type="ORF">PHYEVI_LOCUS10953</name>
</gene>
<comment type="similarity">
    <text evidence="2">Belongs to the cornichon family.</text>
</comment>
<evidence type="ECO:0008006" key="9">
    <source>
        <dbReference type="Google" id="ProtNLM"/>
    </source>
</evidence>
<keyword evidence="4 6" id="KW-1133">Transmembrane helix</keyword>
<evidence type="ECO:0000256" key="2">
    <source>
        <dbReference type="ARBA" id="ARBA00010095"/>
    </source>
</evidence>
<evidence type="ECO:0000256" key="5">
    <source>
        <dbReference type="ARBA" id="ARBA00023136"/>
    </source>
</evidence>
<evidence type="ECO:0000256" key="4">
    <source>
        <dbReference type="ARBA" id="ARBA00022989"/>
    </source>
</evidence>
<organism evidence="7 8">
    <name type="scientific">Phyllotreta striolata</name>
    <name type="common">Striped flea beetle</name>
    <name type="synonym">Crioceris striolata</name>
    <dbReference type="NCBI Taxonomy" id="444603"/>
    <lineage>
        <taxon>Eukaryota</taxon>
        <taxon>Metazoa</taxon>
        <taxon>Ecdysozoa</taxon>
        <taxon>Arthropoda</taxon>
        <taxon>Hexapoda</taxon>
        <taxon>Insecta</taxon>
        <taxon>Pterygota</taxon>
        <taxon>Neoptera</taxon>
        <taxon>Endopterygota</taxon>
        <taxon>Coleoptera</taxon>
        <taxon>Polyphaga</taxon>
        <taxon>Cucujiformia</taxon>
        <taxon>Chrysomeloidea</taxon>
        <taxon>Chrysomelidae</taxon>
        <taxon>Galerucinae</taxon>
        <taxon>Alticini</taxon>
        <taxon>Phyllotreta</taxon>
    </lineage>
</organism>
<keyword evidence="8" id="KW-1185">Reference proteome</keyword>
<keyword evidence="5 6" id="KW-0472">Membrane</keyword>
<dbReference type="OrthoDB" id="8775810at2759"/>
<keyword evidence="3 6" id="KW-0812">Transmembrane</keyword>
<feature type="transmembrane region" description="Helical" evidence="6">
    <location>
        <begin position="7"/>
        <end position="28"/>
    </location>
</feature>
<evidence type="ECO:0000313" key="7">
    <source>
        <dbReference type="EMBL" id="CAG9864702.1"/>
    </source>
</evidence>
<evidence type="ECO:0000256" key="6">
    <source>
        <dbReference type="SAM" id="Phobius"/>
    </source>
</evidence>
<reference evidence="7" key="1">
    <citation type="submission" date="2022-01" db="EMBL/GenBank/DDBJ databases">
        <authorList>
            <person name="King R."/>
        </authorList>
    </citation>
    <scope>NUCLEOTIDE SEQUENCE</scope>
</reference>
<evidence type="ECO:0000256" key="3">
    <source>
        <dbReference type="ARBA" id="ARBA00022692"/>
    </source>
</evidence>